<proteinExistence type="predicted"/>
<feature type="region of interest" description="Disordered" evidence="1">
    <location>
        <begin position="147"/>
        <end position="182"/>
    </location>
</feature>
<name>A0ABU9RSB4_9BURK</name>
<evidence type="ECO:0008006" key="5">
    <source>
        <dbReference type="Google" id="ProtNLM"/>
    </source>
</evidence>
<dbReference type="Proteomes" id="UP001489897">
    <property type="component" value="Unassembled WGS sequence"/>
</dbReference>
<dbReference type="EMBL" id="JAYMRV010000005">
    <property type="protein sequence ID" value="MEM5422955.1"/>
    <property type="molecule type" value="Genomic_DNA"/>
</dbReference>
<reference evidence="3 4" key="1">
    <citation type="submission" date="2024-01" db="EMBL/GenBank/DDBJ databases">
        <title>The diversity of rhizobia nodulating Mimosa spp. in eleven states of Brazil covering several biomes is determined by host plant, location, and edaphic factors.</title>
        <authorList>
            <person name="Rouws L."/>
            <person name="Barauna A."/>
            <person name="Beukes C."/>
            <person name="De Faria S.M."/>
            <person name="Gross E."/>
            <person name="Dos Reis Junior F.B."/>
            <person name="Simon M."/>
            <person name="Maluk M."/>
            <person name="Odee D.W."/>
            <person name="Kenicer G."/>
            <person name="Young J.P.W."/>
            <person name="Reis V.M."/>
            <person name="Zilli J."/>
            <person name="James E.K."/>
        </authorList>
    </citation>
    <scope>NUCLEOTIDE SEQUENCE [LARGE SCALE GENOMIC DNA]</scope>
    <source>
        <strain evidence="3 4">JPY167</strain>
    </source>
</reference>
<feature type="transmembrane region" description="Helical" evidence="2">
    <location>
        <begin position="103"/>
        <end position="124"/>
    </location>
</feature>
<keyword evidence="4" id="KW-1185">Reference proteome</keyword>
<feature type="compositionally biased region" description="Polar residues" evidence="1">
    <location>
        <begin position="147"/>
        <end position="161"/>
    </location>
</feature>
<protein>
    <recommendedName>
        <fullName evidence="5">Zinc ribbon domain-containing protein</fullName>
    </recommendedName>
</protein>
<keyword evidence="2" id="KW-1133">Transmembrane helix</keyword>
<accession>A0ABU9RSB4</accession>
<evidence type="ECO:0000256" key="1">
    <source>
        <dbReference type="SAM" id="MobiDB-lite"/>
    </source>
</evidence>
<evidence type="ECO:0000256" key="2">
    <source>
        <dbReference type="SAM" id="Phobius"/>
    </source>
</evidence>
<organism evidence="3 4">
    <name type="scientific">Paraburkholderia ferrariae</name>
    <dbReference type="NCBI Taxonomy" id="386056"/>
    <lineage>
        <taxon>Bacteria</taxon>
        <taxon>Pseudomonadati</taxon>
        <taxon>Pseudomonadota</taxon>
        <taxon>Betaproteobacteria</taxon>
        <taxon>Burkholderiales</taxon>
        <taxon>Burkholderiaceae</taxon>
        <taxon>Paraburkholderia</taxon>
    </lineage>
</organism>
<feature type="compositionally biased region" description="Low complexity" evidence="1">
    <location>
        <begin position="260"/>
        <end position="273"/>
    </location>
</feature>
<comment type="caution">
    <text evidence="3">The sequence shown here is derived from an EMBL/GenBank/DDBJ whole genome shotgun (WGS) entry which is preliminary data.</text>
</comment>
<evidence type="ECO:0000313" key="3">
    <source>
        <dbReference type="EMBL" id="MEM5422955.1"/>
    </source>
</evidence>
<evidence type="ECO:0000313" key="4">
    <source>
        <dbReference type="Proteomes" id="UP001489897"/>
    </source>
</evidence>
<gene>
    <name evidence="3" type="ORF">VSR73_18000</name>
</gene>
<dbReference type="RefSeq" id="WP_342947772.1">
    <property type="nucleotide sequence ID" value="NZ_JAYMRV010000005.1"/>
</dbReference>
<feature type="region of interest" description="Disordered" evidence="1">
    <location>
        <begin position="312"/>
        <end position="345"/>
    </location>
</feature>
<feature type="region of interest" description="Disordered" evidence="1">
    <location>
        <begin position="234"/>
        <end position="300"/>
    </location>
</feature>
<keyword evidence="2" id="KW-0812">Transmembrane</keyword>
<sequence length="345" mass="36496">MSVQMTRNQSFPTPCKFCGGTLYQHVDSCPYCGTDRPLDAAAHARPKATLRVIGSAAAPMPAVAKVSLAGAAASHRPAVHADYLHHYQFEEHRPFWRTGKGRFVKGVLLAWFIVAIAYAAFLLYGERRGQEREVRVTRASLAEKSLPSANATLSRGANNQAAREIQRDSAPAEQRRDDALQSADRCASQRAWDCVREQASLALAIDPASLHARSLMERAILATGWSALRTPIGPAQSDAAVPRPRDASSVPLPSSRDWGAAAPAAPNAPATVALPPPLPSASSTSANGHPTDVESADTSVTSAVANQFAAAGASVPASNDDGVDTQERAIRQLGWKNGPSSEGTH</sequence>
<keyword evidence="2" id="KW-0472">Membrane</keyword>